<evidence type="ECO:0000256" key="7">
    <source>
        <dbReference type="RuleBase" id="RU366019"/>
    </source>
</evidence>
<keyword evidence="6" id="KW-0479">Metal-binding</keyword>
<dbReference type="EMBL" id="BLXT01004470">
    <property type="protein sequence ID" value="GFO12902.1"/>
    <property type="molecule type" value="Genomic_DNA"/>
</dbReference>
<feature type="domain" description="Neutral/alkaline non-lysosomal ceramidase N-terminal" evidence="8">
    <location>
        <begin position="26"/>
        <end position="531"/>
    </location>
</feature>
<dbReference type="Pfam" id="PF17048">
    <property type="entry name" value="Ceramidse_alk_C"/>
    <property type="match status" value="1"/>
</dbReference>
<organism evidence="10 11">
    <name type="scientific">Plakobranchus ocellatus</name>
    <dbReference type="NCBI Taxonomy" id="259542"/>
    <lineage>
        <taxon>Eukaryota</taxon>
        <taxon>Metazoa</taxon>
        <taxon>Spiralia</taxon>
        <taxon>Lophotrochozoa</taxon>
        <taxon>Mollusca</taxon>
        <taxon>Gastropoda</taxon>
        <taxon>Heterobranchia</taxon>
        <taxon>Euthyneura</taxon>
        <taxon>Panpulmonata</taxon>
        <taxon>Sacoglossa</taxon>
        <taxon>Placobranchoidea</taxon>
        <taxon>Plakobranchidae</taxon>
        <taxon>Plakobranchus</taxon>
    </lineage>
</organism>
<feature type="domain" description="Neutral/alkaline non-lysosomal ceramidase C-terminal" evidence="9">
    <location>
        <begin position="534"/>
        <end position="599"/>
    </location>
</feature>
<accession>A0AAV4B1A3</accession>
<feature type="binding site" evidence="6">
    <location>
        <position position="118"/>
    </location>
    <ligand>
        <name>Zn(2+)</name>
        <dbReference type="ChEBI" id="CHEBI:29105"/>
    </ligand>
</feature>
<feature type="binding site" evidence="6">
    <location>
        <position position="462"/>
    </location>
    <ligand>
        <name>Zn(2+)</name>
        <dbReference type="ChEBI" id="CHEBI:29105"/>
    </ligand>
</feature>
<comment type="caution">
    <text evidence="10">The sequence shown here is derived from an EMBL/GenBank/DDBJ whole genome shotgun (WGS) entry which is preliminary data.</text>
</comment>
<dbReference type="InterPro" id="IPR031331">
    <property type="entry name" value="NEUT/ALK_ceramidase_C"/>
</dbReference>
<reference evidence="10 11" key="1">
    <citation type="journal article" date="2021" name="Elife">
        <title>Chloroplast acquisition without the gene transfer in kleptoplastic sea slugs, Plakobranchus ocellatus.</title>
        <authorList>
            <person name="Maeda T."/>
            <person name="Takahashi S."/>
            <person name="Yoshida T."/>
            <person name="Shimamura S."/>
            <person name="Takaki Y."/>
            <person name="Nagai Y."/>
            <person name="Toyoda A."/>
            <person name="Suzuki Y."/>
            <person name="Arimoto A."/>
            <person name="Ishii H."/>
            <person name="Satoh N."/>
            <person name="Nishiyama T."/>
            <person name="Hasebe M."/>
            <person name="Maruyama T."/>
            <person name="Minagawa J."/>
            <person name="Obokata J."/>
            <person name="Shigenobu S."/>
        </authorList>
    </citation>
    <scope>NUCLEOTIDE SEQUENCE [LARGE SCALE GENOMIC DNA]</scope>
</reference>
<protein>
    <recommendedName>
        <fullName evidence="3 7">Neutral ceramidase</fullName>
        <ecNumber evidence="2 7">3.5.1.23</ecNumber>
    </recommendedName>
</protein>
<sequence>MRMSIGLVLVTAIFTSVFLNISATNYYVGVGIFDITGPAAEVNMMGYANPAQTSHGIHLRQFSRAFIFSTSSTGKRVVFISIDACWASGAVKQNVVKKLSETYGNMYTAQNLVLSGTHTHSGSGGFSQYLLYDITALGFNKQGFDALVEGITQSVIMAHKSMQPADIYMNSGELLDSNINRSPSAYLNNPAQERAKYKYDVDKTMTILKIVNAQGQGIGMISWFAVHCTSMNNTNEMLSSDNKGYASMLFEADMNPGTRPGQGQFVAAFAQSNEGDVSPNTKGPHCIDSGKPCDILTSTCHGKNELCIASGPGKDMFESTQIIARNQYKKATDLYNSAKIKLNGPVDFRHTYVDMTKQNVTLPDGSIGHTCKTSMGYSFAAGTTDGPGAFDFKQGTNTTNPFWNFVRDLIKDPSPELVKCQAPKPILLATGEISFPYKWQPDIVDHQLLRLGQFIITAVPGEFSTMSGRRMRDVVQAAAVQGGMPADTVTVIAGLANEYADYITTFEEYQIQRYEGASTIYGQHTLSAYLQSYSHLSSALAKNLSLPAGPSPPDLLDKQISLLPGVVFDSAPAGKQFGSVVKDAAPSYAQGSTVTVEFC</sequence>
<gene>
    <name evidence="10" type="ORF">PoB_003940700</name>
</gene>
<dbReference type="GO" id="GO:0016020">
    <property type="term" value="C:membrane"/>
    <property type="evidence" value="ECO:0007669"/>
    <property type="project" value="GOC"/>
</dbReference>
<dbReference type="GO" id="GO:0046512">
    <property type="term" value="P:sphingosine biosynthetic process"/>
    <property type="evidence" value="ECO:0007669"/>
    <property type="project" value="TreeGrafter"/>
</dbReference>
<keyword evidence="7" id="KW-0443">Lipid metabolism</keyword>
<dbReference type="GO" id="GO:0017040">
    <property type="term" value="F:N-acylsphingosine amidohydrolase activity"/>
    <property type="evidence" value="ECO:0007669"/>
    <property type="project" value="UniProtKB-UniRule"/>
</dbReference>
<dbReference type="Gene3D" id="2.60.40.2300">
    <property type="entry name" value="Neutral/alkaline non-lysosomal ceramidase, C-terminal domain"/>
    <property type="match status" value="1"/>
</dbReference>
<dbReference type="GO" id="GO:0046514">
    <property type="term" value="P:ceramide catabolic process"/>
    <property type="evidence" value="ECO:0007669"/>
    <property type="project" value="InterPro"/>
</dbReference>
<dbReference type="GO" id="GO:0005576">
    <property type="term" value="C:extracellular region"/>
    <property type="evidence" value="ECO:0007669"/>
    <property type="project" value="TreeGrafter"/>
</dbReference>
<keyword evidence="11" id="KW-1185">Reference proteome</keyword>
<evidence type="ECO:0000313" key="10">
    <source>
        <dbReference type="EMBL" id="GFO12902.1"/>
    </source>
</evidence>
<evidence type="ECO:0000256" key="1">
    <source>
        <dbReference type="ARBA" id="ARBA00009835"/>
    </source>
</evidence>
<dbReference type="GO" id="GO:0046872">
    <property type="term" value="F:metal ion binding"/>
    <property type="evidence" value="ECO:0007669"/>
    <property type="project" value="UniProtKB-KW"/>
</dbReference>
<dbReference type="Proteomes" id="UP000735302">
    <property type="component" value="Unassembled WGS sequence"/>
</dbReference>
<dbReference type="GO" id="GO:0042759">
    <property type="term" value="P:long-chain fatty acid biosynthetic process"/>
    <property type="evidence" value="ECO:0007669"/>
    <property type="project" value="TreeGrafter"/>
</dbReference>
<evidence type="ECO:0000256" key="6">
    <source>
        <dbReference type="PIRSR" id="PIRSR606823-2"/>
    </source>
</evidence>
<evidence type="ECO:0000313" key="11">
    <source>
        <dbReference type="Proteomes" id="UP000735302"/>
    </source>
</evidence>
<feature type="binding site" evidence="6">
    <location>
        <position position="502"/>
    </location>
    <ligand>
        <name>Zn(2+)</name>
        <dbReference type="ChEBI" id="CHEBI:29105"/>
    </ligand>
</feature>
<evidence type="ECO:0000256" key="5">
    <source>
        <dbReference type="PIRSR" id="PIRSR606823-1"/>
    </source>
</evidence>
<feature type="active site" description="Nucleophile" evidence="5">
    <location>
        <position position="278"/>
    </location>
</feature>
<dbReference type="InterPro" id="IPR031329">
    <property type="entry name" value="NEUT/ALK_ceramidase_N"/>
</dbReference>
<feature type="binding site" evidence="6">
    <location>
        <position position="227"/>
    </location>
    <ligand>
        <name>Zn(2+)</name>
        <dbReference type="ChEBI" id="CHEBI:29105"/>
    </ligand>
</feature>
<comment type="cofactor">
    <cofactor evidence="6">
        <name>Zn(2+)</name>
        <dbReference type="ChEBI" id="CHEBI:29105"/>
    </cofactor>
    <text evidence="6">Binds 1 zinc ion per subunit.</text>
</comment>
<keyword evidence="4 7" id="KW-0378">Hydrolase</keyword>
<evidence type="ECO:0000256" key="2">
    <source>
        <dbReference type="ARBA" id="ARBA00011891"/>
    </source>
</evidence>
<dbReference type="InterPro" id="IPR006823">
    <property type="entry name" value="Ceramidase_alk"/>
</dbReference>
<comment type="catalytic activity">
    <reaction evidence="7">
        <text>an N-acylsphing-4-enine + H2O = sphing-4-enine + a fatty acid</text>
        <dbReference type="Rhea" id="RHEA:20856"/>
        <dbReference type="ChEBI" id="CHEBI:15377"/>
        <dbReference type="ChEBI" id="CHEBI:28868"/>
        <dbReference type="ChEBI" id="CHEBI:52639"/>
        <dbReference type="ChEBI" id="CHEBI:57756"/>
        <dbReference type="EC" id="3.5.1.23"/>
    </reaction>
</comment>
<dbReference type="EC" id="3.5.1.23" evidence="2 7"/>
<dbReference type="InterPro" id="IPR038445">
    <property type="entry name" value="NCDase_C_sf"/>
</dbReference>
<comment type="similarity">
    <text evidence="1 7">Belongs to the neutral ceramidase family.</text>
</comment>
<evidence type="ECO:0000259" key="9">
    <source>
        <dbReference type="Pfam" id="PF17048"/>
    </source>
</evidence>
<evidence type="ECO:0000256" key="4">
    <source>
        <dbReference type="ARBA" id="ARBA00022801"/>
    </source>
</evidence>
<keyword evidence="7" id="KW-0746">Sphingolipid metabolism</keyword>
<name>A0AAV4B1A3_9GAST</name>
<evidence type="ECO:0000259" key="8">
    <source>
        <dbReference type="Pfam" id="PF04734"/>
    </source>
</evidence>
<dbReference type="AlphaFoldDB" id="A0AAV4B1A3"/>
<proteinExistence type="inferred from homology"/>
<evidence type="ECO:0000256" key="3">
    <source>
        <dbReference type="ARBA" id="ARBA00019235"/>
    </source>
</evidence>
<keyword evidence="6" id="KW-0862">Zinc</keyword>
<dbReference type="PANTHER" id="PTHR12670">
    <property type="entry name" value="CERAMIDASE"/>
    <property type="match status" value="1"/>
</dbReference>
<dbReference type="Pfam" id="PF04734">
    <property type="entry name" value="Ceramidase_alk"/>
    <property type="match status" value="1"/>
</dbReference>
<dbReference type="PANTHER" id="PTHR12670:SF1">
    <property type="entry name" value="NEUTRAL CERAMIDASE"/>
    <property type="match status" value="1"/>
</dbReference>